<dbReference type="KEGG" id="prag:EKN56_04820"/>
<organism evidence="3 4">
    <name type="scientific">Limnobaculum zhutongyuii</name>
    <dbReference type="NCBI Taxonomy" id="2498113"/>
    <lineage>
        <taxon>Bacteria</taxon>
        <taxon>Pseudomonadati</taxon>
        <taxon>Pseudomonadota</taxon>
        <taxon>Gammaproteobacteria</taxon>
        <taxon>Enterobacterales</taxon>
        <taxon>Budviciaceae</taxon>
        <taxon>Limnobaculum</taxon>
    </lineage>
</organism>
<dbReference type="Pfam" id="PF03406">
    <property type="entry name" value="Phage_fiber_2"/>
    <property type="match status" value="1"/>
</dbReference>
<dbReference type="EMBL" id="CP034752">
    <property type="protein sequence ID" value="QBH96036.1"/>
    <property type="molecule type" value="Genomic_DNA"/>
</dbReference>
<dbReference type="GO" id="GO:0019062">
    <property type="term" value="P:virion attachment to host cell"/>
    <property type="evidence" value="ECO:0007669"/>
    <property type="project" value="InterPro"/>
</dbReference>
<sequence length="325" mass="34010">MADLPEQEAWEGVRQLETSDRALGGPGGVMNAPLRNLTNRTAYLKKALDGKTGAASTTTAGIVKLSSATNSDSSTDAATASAVKKAYDLADSKLSSIPFATVSEVLDGGSTEKVVNPKTLQSKGNFYSNVSLLTTSKITTAQFGARFWVDYSSPSAYTLPDISNIVGCGQTITIWNVKDTNITISVGNSSNSISIPMSTVTTLTLKPTESATFIVEQVKVWHATGDAVLRLAPSWSFNPAFNGGWQKLPSGLIIQWGGVSTISGDTTTMLPVTFPTAFLHAAVTMDYTPASGAVTYIAACPGSRSTIVSRTASPGLGGRYIAIGY</sequence>
<dbReference type="RefSeq" id="WP_130590768.1">
    <property type="nucleotide sequence ID" value="NZ_CP034752.1"/>
</dbReference>
<dbReference type="OrthoDB" id="9810174at2"/>
<evidence type="ECO:0000313" key="3">
    <source>
        <dbReference type="EMBL" id="QBH96036.1"/>
    </source>
</evidence>
<dbReference type="InterPro" id="IPR054075">
    <property type="entry name" value="Gp53-like_C"/>
</dbReference>
<dbReference type="InterPro" id="IPR005068">
    <property type="entry name" value="Phage_lambda_Stf-r2"/>
</dbReference>
<accession>A0A411WIN2</accession>
<feature type="domain" description="Putative tail fiber protein gp53-like C-terminal" evidence="1">
    <location>
        <begin position="247"/>
        <end position="325"/>
    </location>
</feature>
<evidence type="ECO:0000313" key="4">
    <source>
        <dbReference type="Proteomes" id="UP000293154"/>
    </source>
</evidence>
<gene>
    <name evidence="2" type="ORF">EKN56_04820</name>
    <name evidence="3" type="ORF">EKN56_06270</name>
</gene>
<dbReference type="Proteomes" id="UP000293154">
    <property type="component" value="Chromosome"/>
</dbReference>
<dbReference type="AlphaFoldDB" id="A0A411WIN2"/>
<dbReference type="KEGG" id="prag:EKN56_06270"/>
<proteinExistence type="predicted"/>
<keyword evidence="4" id="KW-1185">Reference proteome</keyword>
<protein>
    <recommendedName>
        <fullName evidence="1">Putative tail fiber protein gp53-like C-terminal domain-containing protein</fullName>
    </recommendedName>
</protein>
<dbReference type="EMBL" id="CP034752">
    <property type="protein sequence ID" value="QBH95781.1"/>
    <property type="molecule type" value="Genomic_DNA"/>
</dbReference>
<dbReference type="Pfam" id="PF21882">
    <property type="entry name" value="Gp53-like_C"/>
    <property type="match status" value="1"/>
</dbReference>
<reference evidence="3 4" key="1">
    <citation type="submission" date="2019-03" db="EMBL/GenBank/DDBJ databases">
        <title>Pragia sp. nov. isolated from the gut tract of Carduelis flavirostris.</title>
        <authorList>
            <person name="Ge Y."/>
        </authorList>
    </citation>
    <scope>NUCLEOTIDE SEQUENCE [LARGE SCALE GENOMIC DNA]</scope>
    <source>
        <strain evidence="3 4">CF-458</strain>
    </source>
</reference>
<evidence type="ECO:0000313" key="2">
    <source>
        <dbReference type="EMBL" id="QBH95781.1"/>
    </source>
</evidence>
<name>A0A411WIN2_9GAMM</name>
<dbReference type="GO" id="GO:0046718">
    <property type="term" value="P:symbiont entry into host cell"/>
    <property type="evidence" value="ECO:0007669"/>
    <property type="project" value="InterPro"/>
</dbReference>
<dbReference type="Gene3D" id="2.60.40.3940">
    <property type="match status" value="1"/>
</dbReference>
<evidence type="ECO:0000259" key="1">
    <source>
        <dbReference type="Pfam" id="PF21882"/>
    </source>
</evidence>